<evidence type="ECO:0000313" key="2">
    <source>
        <dbReference type="WBParaSite" id="Gr19_v10_g6565.t1"/>
    </source>
</evidence>
<organism evidence="1 2">
    <name type="scientific">Globodera rostochiensis</name>
    <name type="common">Golden nematode worm</name>
    <name type="synonym">Heterodera rostochiensis</name>
    <dbReference type="NCBI Taxonomy" id="31243"/>
    <lineage>
        <taxon>Eukaryota</taxon>
        <taxon>Metazoa</taxon>
        <taxon>Ecdysozoa</taxon>
        <taxon>Nematoda</taxon>
        <taxon>Chromadorea</taxon>
        <taxon>Rhabditida</taxon>
        <taxon>Tylenchina</taxon>
        <taxon>Tylenchomorpha</taxon>
        <taxon>Tylenchoidea</taxon>
        <taxon>Heteroderidae</taxon>
        <taxon>Heteroderinae</taxon>
        <taxon>Globodera</taxon>
    </lineage>
</organism>
<reference evidence="2" key="1">
    <citation type="submission" date="2022-11" db="UniProtKB">
        <authorList>
            <consortium name="WormBaseParasite"/>
        </authorList>
    </citation>
    <scope>IDENTIFICATION</scope>
</reference>
<dbReference type="Proteomes" id="UP000887572">
    <property type="component" value="Unplaced"/>
</dbReference>
<dbReference type="WBParaSite" id="Gr19_v10_g6565.t1">
    <property type="protein sequence ID" value="Gr19_v10_g6565.t1"/>
    <property type="gene ID" value="Gr19_v10_g6565"/>
</dbReference>
<accession>A0A914I4M3</accession>
<protein>
    <submittedName>
        <fullName evidence="2">Uncharacterized protein</fullName>
    </submittedName>
</protein>
<name>A0A914I4M3_GLORO</name>
<keyword evidence="1" id="KW-1185">Reference proteome</keyword>
<dbReference type="AlphaFoldDB" id="A0A914I4M3"/>
<sequence>MPSFQLFNKSCVNGRALLDHWFIDDASRFKFCIPTGPRQGWLHLELRCSSFNGRIRDPGLRLLGMSRNWPVATG</sequence>
<proteinExistence type="predicted"/>
<evidence type="ECO:0000313" key="1">
    <source>
        <dbReference type="Proteomes" id="UP000887572"/>
    </source>
</evidence>